<evidence type="ECO:0000256" key="5">
    <source>
        <dbReference type="ARBA" id="ARBA00022729"/>
    </source>
</evidence>
<evidence type="ECO:0000259" key="9">
    <source>
        <dbReference type="Pfam" id="PF04668"/>
    </source>
</evidence>
<dbReference type="EMBL" id="BDGG01000003">
    <property type="protein sequence ID" value="GAU96749.1"/>
    <property type="molecule type" value="Genomic_DNA"/>
</dbReference>
<keyword evidence="12" id="KW-1185">Reference proteome</keyword>
<dbReference type="OrthoDB" id="10037323at2759"/>
<dbReference type="STRING" id="947166.A0A1D1V4Q8"/>
<evidence type="ECO:0000259" key="10">
    <source>
        <dbReference type="Pfam" id="PF23782"/>
    </source>
</evidence>
<dbReference type="GO" id="GO:0030510">
    <property type="term" value="P:regulation of BMP signaling pathway"/>
    <property type="evidence" value="ECO:0007669"/>
    <property type="project" value="TreeGrafter"/>
</dbReference>
<dbReference type="AlphaFoldDB" id="A0A1D1V4Q8"/>
<feature type="domain" description="Tsg C-terminal" evidence="9">
    <location>
        <begin position="94"/>
        <end position="221"/>
    </location>
</feature>
<feature type="compositionally biased region" description="Polar residues" evidence="7">
    <location>
        <begin position="301"/>
        <end position="319"/>
    </location>
</feature>
<comment type="subcellular location">
    <subcellularLocation>
        <location evidence="1">Secreted</location>
    </subcellularLocation>
</comment>
<evidence type="ECO:0000256" key="2">
    <source>
        <dbReference type="ARBA" id="ARBA00010047"/>
    </source>
</evidence>
<keyword evidence="4" id="KW-0964">Secreted</keyword>
<name>A0A1D1V4Q8_RAMVA</name>
<comment type="caution">
    <text evidence="11">The sequence shown here is derived from an EMBL/GenBank/DDBJ whole genome shotgun (WGS) entry which is preliminary data.</text>
</comment>
<dbReference type="Pfam" id="PF23782">
    <property type="entry name" value="Tsg_N"/>
    <property type="match status" value="1"/>
</dbReference>
<feature type="domain" description="Tsg N-terminal" evidence="10">
    <location>
        <begin position="34"/>
        <end position="88"/>
    </location>
</feature>
<feature type="compositionally biased region" description="Polar residues" evidence="7">
    <location>
        <begin position="279"/>
        <end position="290"/>
    </location>
</feature>
<dbReference type="GO" id="GO:0005615">
    <property type="term" value="C:extracellular space"/>
    <property type="evidence" value="ECO:0007669"/>
    <property type="project" value="TreeGrafter"/>
</dbReference>
<dbReference type="Proteomes" id="UP000186922">
    <property type="component" value="Unassembled WGS sequence"/>
</dbReference>
<evidence type="ECO:0000313" key="11">
    <source>
        <dbReference type="EMBL" id="GAU96749.1"/>
    </source>
</evidence>
<evidence type="ECO:0000256" key="3">
    <source>
        <dbReference type="ARBA" id="ARBA00022473"/>
    </source>
</evidence>
<gene>
    <name evidence="11" type="primary">RvY_08147-1</name>
    <name evidence="11" type="synonym">RvY_08147.1</name>
    <name evidence="11" type="ORF">RvY_08147</name>
</gene>
<reference evidence="11 12" key="1">
    <citation type="journal article" date="2016" name="Nat. Commun.">
        <title>Extremotolerant tardigrade genome and improved radiotolerance of human cultured cells by tardigrade-unique protein.</title>
        <authorList>
            <person name="Hashimoto T."/>
            <person name="Horikawa D.D."/>
            <person name="Saito Y."/>
            <person name="Kuwahara H."/>
            <person name="Kozuka-Hata H."/>
            <person name="Shin-I T."/>
            <person name="Minakuchi Y."/>
            <person name="Ohishi K."/>
            <person name="Motoyama A."/>
            <person name="Aizu T."/>
            <person name="Enomoto A."/>
            <person name="Kondo K."/>
            <person name="Tanaka S."/>
            <person name="Hara Y."/>
            <person name="Koshikawa S."/>
            <person name="Sagara H."/>
            <person name="Miura T."/>
            <person name="Yokobori S."/>
            <person name="Miyagawa K."/>
            <person name="Suzuki Y."/>
            <person name="Kubo T."/>
            <person name="Oyama M."/>
            <person name="Kohara Y."/>
            <person name="Fujiyama A."/>
            <person name="Arakawa K."/>
            <person name="Katayama T."/>
            <person name="Toyoda A."/>
            <person name="Kunieda T."/>
        </authorList>
    </citation>
    <scope>NUCLEOTIDE SEQUENCE [LARGE SCALE GENOMIC DNA]</scope>
    <source>
        <strain evidence="11 12">YOKOZUNA-1</strain>
    </source>
</reference>
<keyword evidence="3" id="KW-0217">Developmental protein</keyword>
<dbReference type="InterPro" id="IPR006761">
    <property type="entry name" value="Tsg"/>
</dbReference>
<evidence type="ECO:0000256" key="1">
    <source>
        <dbReference type="ARBA" id="ARBA00004613"/>
    </source>
</evidence>
<accession>A0A1D1V4Q8</accession>
<dbReference type="Pfam" id="PF04668">
    <property type="entry name" value="Tsg"/>
    <property type="match status" value="1"/>
</dbReference>
<dbReference type="PANTHER" id="PTHR12312">
    <property type="entry name" value="TWISTED GASTRULATION PROTEIN HOMOLOG 1-A-RELATED"/>
    <property type="match status" value="1"/>
</dbReference>
<keyword evidence="5 8" id="KW-0732">Signal</keyword>
<evidence type="ECO:0000313" key="12">
    <source>
        <dbReference type="Proteomes" id="UP000186922"/>
    </source>
</evidence>
<organism evidence="11 12">
    <name type="scientific">Ramazzottius varieornatus</name>
    <name type="common">Water bear</name>
    <name type="synonym">Tardigrade</name>
    <dbReference type="NCBI Taxonomy" id="947166"/>
    <lineage>
        <taxon>Eukaryota</taxon>
        <taxon>Metazoa</taxon>
        <taxon>Ecdysozoa</taxon>
        <taxon>Tardigrada</taxon>
        <taxon>Eutardigrada</taxon>
        <taxon>Parachela</taxon>
        <taxon>Hypsibioidea</taxon>
        <taxon>Ramazzottiidae</taxon>
        <taxon>Ramazzottius</taxon>
    </lineage>
</organism>
<proteinExistence type="inferred from homology"/>
<evidence type="ECO:0000256" key="7">
    <source>
        <dbReference type="SAM" id="MobiDB-lite"/>
    </source>
</evidence>
<comment type="similarity">
    <text evidence="2">Belongs to the twisted gastrulation protein family.</text>
</comment>
<dbReference type="InterPro" id="IPR057726">
    <property type="entry name" value="Tsg_C"/>
</dbReference>
<evidence type="ECO:0000256" key="8">
    <source>
        <dbReference type="SAM" id="SignalP"/>
    </source>
</evidence>
<evidence type="ECO:0008006" key="13">
    <source>
        <dbReference type="Google" id="ProtNLM"/>
    </source>
</evidence>
<protein>
    <recommendedName>
        <fullName evidence="13">Protein twisted gastrulation</fullName>
    </recommendedName>
</protein>
<evidence type="ECO:0000256" key="4">
    <source>
        <dbReference type="ARBA" id="ARBA00022525"/>
    </source>
</evidence>
<sequence length="319" mass="35154">MALKFSTNMDRKLVTLTVLCLTFGYFVSCQVNRGCKEAICGSIVSKCLLIDACKCDVINCTCCKSCFQCLGELFADCCQCVDMCPKEVTTPSSLNKTSHVENIDDPIPELFDALTEEHDPTGRWTSYTYPSHRDLPSFLSPVTNPSMEVGVVSKDSPRTGWSSRNCTVAFMSQCMPWGKCSKNCRSLGASSYRWFHDGCCQCVGSHCLNYGMNESRCLHCPRISPTGVLDDEYEGPEDDEEPRKHMVEGAAEQETAEVPPIEQQTTASLPKETIKKTTAPKNVPQQSLSAPQKKPSVKPAEQTSTNLMNNPATKKVSPN</sequence>
<feature type="chain" id="PRO_5008898030" description="Protein twisted gastrulation" evidence="8">
    <location>
        <begin position="30"/>
        <end position="319"/>
    </location>
</feature>
<keyword evidence="6" id="KW-0325">Glycoprotein</keyword>
<feature type="region of interest" description="Disordered" evidence="7">
    <location>
        <begin position="249"/>
        <end position="319"/>
    </location>
</feature>
<evidence type="ECO:0000256" key="6">
    <source>
        <dbReference type="ARBA" id="ARBA00023180"/>
    </source>
</evidence>
<dbReference type="PANTHER" id="PTHR12312:SF16">
    <property type="entry name" value="TWISTED GASTRULATION PROTEIN HOMOLOG 1-A-RELATED"/>
    <property type="match status" value="1"/>
</dbReference>
<dbReference type="InterPro" id="IPR057635">
    <property type="entry name" value="Tsg_N"/>
</dbReference>
<feature type="signal peptide" evidence="8">
    <location>
        <begin position="1"/>
        <end position="29"/>
    </location>
</feature>